<dbReference type="Pfam" id="PF00129">
    <property type="entry name" value="MHC_I"/>
    <property type="match status" value="1"/>
</dbReference>
<dbReference type="InterPro" id="IPR050208">
    <property type="entry name" value="MHC_class-I_related"/>
</dbReference>
<dbReference type="SUPFAM" id="SSF48726">
    <property type="entry name" value="Immunoglobulin"/>
    <property type="match status" value="1"/>
</dbReference>
<gene>
    <name evidence="5" type="primary">LOC103374203</name>
</gene>
<dbReference type="GeneID" id="103374203"/>
<dbReference type="AlphaFoldDB" id="A0A9Y4U2T4"/>
<evidence type="ECO:0000313" key="4">
    <source>
        <dbReference type="Proteomes" id="UP000694891"/>
    </source>
</evidence>
<dbReference type="GO" id="GO:0005615">
    <property type="term" value="C:extracellular space"/>
    <property type="evidence" value="ECO:0007669"/>
    <property type="project" value="TreeGrafter"/>
</dbReference>
<dbReference type="InterPro" id="IPR037055">
    <property type="entry name" value="MHC_I-like_Ag-recog_sf"/>
</dbReference>
<reference evidence="5" key="1">
    <citation type="submission" date="2025-08" db="UniProtKB">
        <authorList>
            <consortium name="RefSeq"/>
        </authorList>
    </citation>
    <scope>IDENTIFICATION</scope>
</reference>
<name>A0A9Y4U2T4_9TELE</name>
<dbReference type="SMART" id="SM00407">
    <property type="entry name" value="IGc1"/>
    <property type="match status" value="1"/>
</dbReference>
<accession>A0A9Y4U2T4</accession>
<dbReference type="PROSITE" id="PS50835">
    <property type="entry name" value="IG_LIKE"/>
    <property type="match status" value="1"/>
</dbReference>
<dbReference type="Pfam" id="PF07654">
    <property type="entry name" value="C1-set"/>
    <property type="match status" value="1"/>
</dbReference>
<dbReference type="PANTHER" id="PTHR16675">
    <property type="entry name" value="MHC CLASS I-RELATED"/>
    <property type="match status" value="1"/>
</dbReference>
<dbReference type="InterPro" id="IPR003597">
    <property type="entry name" value="Ig_C1-set"/>
</dbReference>
<keyword evidence="2" id="KW-0812">Transmembrane</keyword>
<dbReference type="SUPFAM" id="SSF54452">
    <property type="entry name" value="MHC antigen-recognition domain"/>
    <property type="match status" value="1"/>
</dbReference>
<dbReference type="GO" id="GO:0009897">
    <property type="term" value="C:external side of plasma membrane"/>
    <property type="evidence" value="ECO:0007669"/>
    <property type="project" value="TreeGrafter"/>
</dbReference>
<dbReference type="InterPro" id="IPR036179">
    <property type="entry name" value="Ig-like_dom_sf"/>
</dbReference>
<dbReference type="RefSeq" id="XP_008302470.1">
    <property type="nucleotide sequence ID" value="XM_008304248.1"/>
</dbReference>
<organism evidence="4 5">
    <name type="scientific">Stegastes partitus</name>
    <name type="common">bicolor damselfish</name>
    <dbReference type="NCBI Taxonomy" id="144197"/>
    <lineage>
        <taxon>Eukaryota</taxon>
        <taxon>Metazoa</taxon>
        <taxon>Chordata</taxon>
        <taxon>Craniata</taxon>
        <taxon>Vertebrata</taxon>
        <taxon>Euteleostomi</taxon>
        <taxon>Actinopterygii</taxon>
        <taxon>Neopterygii</taxon>
        <taxon>Teleostei</taxon>
        <taxon>Neoteleostei</taxon>
        <taxon>Acanthomorphata</taxon>
        <taxon>Ovalentaria</taxon>
        <taxon>Pomacentridae</taxon>
        <taxon>Stegastes</taxon>
    </lineage>
</organism>
<keyword evidence="2" id="KW-0472">Membrane</keyword>
<dbReference type="InterPro" id="IPR007110">
    <property type="entry name" value="Ig-like_dom"/>
</dbReference>
<keyword evidence="4" id="KW-1185">Reference proteome</keyword>
<dbReference type="InterPro" id="IPR013783">
    <property type="entry name" value="Ig-like_fold"/>
</dbReference>
<evidence type="ECO:0000259" key="3">
    <source>
        <dbReference type="PROSITE" id="PS50835"/>
    </source>
</evidence>
<dbReference type="InterPro" id="IPR011162">
    <property type="entry name" value="MHC_I/II-like_Ag-recog"/>
</dbReference>
<protein>
    <submittedName>
        <fullName evidence="5">HLA class I histocompatibility antigen, B-40 alpha chain-like</fullName>
    </submittedName>
</protein>
<dbReference type="PANTHER" id="PTHR16675:SF193">
    <property type="entry name" value="LOC571647 PROTEIN-RELATED"/>
    <property type="match status" value="1"/>
</dbReference>
<evidence type="ECO:0000256" key="1">
    <source>
        <dbReference type="ARBA" id="ARBA00023180"/>
    </source>
</evidence>
<feature type="transmembrane region" description="Helical" evidence="2">
    <location>
        <begin position="202"/>
        <end position="223"/>
    </location>
</feature>
<dbReference type="Gene3D" id="3.30.500.10">
    <property type="entry name" value="MHC class I-like antigen recognition-like"/>
    <property type="match status" value="1"/>
</dbReference>
<dbReference type="InterPro" id="IPR011161">
    <property type="entry name" value="MHC_I-like_Ag-recog"/>
</dbReference>
<evidence type="ECO:0000313" key="5">
    <source>
        <dbReference type="RefSeq" id="XP_008302470.1"/>
    </source>
</evidence>
<evidence type="ECO:0000256" key="2">
    <source>
        <dbReference type="SAM" id="Phobius"/>
    </source>
</evidence>
<dbReference type="Proteomes" id="UP000694891">
    <property type="component" value="Unplaced"/>
</dbReference>
<dbReference type="GO" id="GO:0006955">
    <property type="term" value="P:immune response"/>
    <property type="evidence" value="ECO:0007669"/>
    <property type="project" value="TreeGrafter"/>
</dbReference>
<keyword evidence="1" id="KW-0325">Glycoprotein</keyword>
<proteinExistence type="predicted"/>
<sequence>PSDVHVLQWMHGCVGDVQPDGSLTFVTGMDMYNYDGDDFLSFDDTNGVWIAPVEAALPTKRKWDGVQVLKEYTKGYLENECMKWLKEFMEFGQQQLKEVSPPEVFVYTSKSKVETNVVLNCMATGFYPKDIILQIKQNGRVLEKLDGVESSGVRPNDDDTFQRKDHVEILKTDVLTYSCRIIHKASDIDIEHLWTADSKTGIIIGAVIGSIVVVGAVVGLILYKTGILGRFSMLYNPCLYQQWCEIYCFRLFFYHVTDITNRAVKCCAVVCVSHQHLSYLDRIIDM</sequence>
<dbReference type="Gene3D" id="2.60.40.10">
    <property type="entry name" value="Immunoglobulins"/>
    <property type="match status" value="1"/>
</dbReference>
<feature type="domain" description="Ig-like" evidence="3">
    <location>
        <begin position="102"/>
        <end position="191"/>
    </location>
</feature>
<feature type="non-terminal residue" evidence="5">
    <location>
        <position position="1"/>
    </location>
</feature>
<keyword evidence="2" id="KW-1133">Transmembrane helix</keyword>